<accession>A0A143YQ36</accession>
<keyword evidence="3" id="KW-1185">Reference proteome</keyword>
<reference evidence="2 3" key="1">
    <citation type="submission" date="2016-02" db="EMBL/GenBank/DDBJ databases">
        <authorList>
            <person name="Wen L."/>
            <person name="He K."/>
            <person name="Yang H."/>
        </authorList>
    </citation>
    <scope>NUCLEOTIDE SEQUENCE [LARGE SCALE GENOMIC DNA]</scope>
    <source>
        <strain evidence="2">Trichococcus palustris</strain>
    </source>
</reference>
<dbReference type="Proteomes" id="UP000242754">
    <property type="component" value="Unassembled WGS sequence"/>
</dbReference>
<keyword evidence="1" id="KW-1133">Transmembrane helix</keyword>
<dbReference type="AlphaFoldDB" id="A0A143YQ36"/>
<proteinExistence type="predicted"/>
<dbReference type="STRING" id="140314.SAMN04488076_11172"/>
<name>A0A143YQ36_9LACT</name>
<gene>
    <name evidence="2" type="ORF">Tpal_1938</name>
</gene>
<protein>
    <submittedName>
        <fullName evidence="2">Uncharacterized protein</fullName>
    </submittedName>
</protein>
<feature type="transmembrane region" description="Helical" evidence="1">
    <location>
        <begin position="26"/>
        <end position="45"/>
    </location>
</feature>
<evidence type="ECO:0000256" key="1">
    <source>
        <dbReference type="SAM" id="Phobius"/>
    </source>
</evidence>
<evidence type="ECO:0000313" key="3">
    <source>
        <dbReference type="Proteomes" id="UP000242754"/>
    </source>
</evidence>
<evidence type="ECO:0000313" key="2">
    <source>
        <dbReference type="EMBL" id="CZQ95764.1"/>
    </source>
</evidence>
<keyword evidence="1" id="KW-0812">Transmembrane</keyword>
<keyword evidence="1" id="KW-0472">Membrane</keyword>
<dbReference type="EMBL" id="FJNE01000005">
    <property type="protein sequence ID" value="CZQ95764.1"/>
    <property type="molecule type" value="Genomic_DNA"/>
</dbReference>
<organism evidence="2 3">
    <name type="scientific">Trichococcus palustris</name>
    <dbReference type="NCBI Taxonomy" id="140314"/>
    <lineage>
        <taxon>Bacteria</taxon>
        <taxon>Bacillati</taxon>
        <taxon>Bacillota</taxon>
        <taxon>Bacilli</taxon>
        <taxon>Lactobacillales</taxon>
        <taxon>Carnobacteriaceae</taxon>
        <taxon>Trichococcus</taxon>
    </lineage>
</organism>
<sequence>MDVLLRREDCSPAVQASSAISAVNAVYIYVPLALTAVSLIFIYLYKLYREYDNIIKELDERKLEQ</sequence>